<feature type="non-terminal residue" evidence="3">
    <location>
        <position position="62"/>
    </location>
</feature>
<sequence>YQLGSGEAQIVSREPVNDGQWHMITAVRTGKQGYLQIDGGSVQRGQSQGSSIMVNTKGNIYL</sequence>
<comment type="caution">
    <text evidence="3">The sequence shown here is derived from an EMBL/GenBank/DDBJ whole genome shotgun (WGS) entry which is preliminary data.</text>
</comment>
<keyword evidence="4" id="KW-1185">Reference proteome</keyword>
<organism evidence="3 4">
    <name type="scientific">Cirrhinus mrigala</name>
    <name type="common">Mrigala</name>
    <dbReference type="NCBI Taxonomy" id="683832"/>
    <lineage>
        <taxon>Eukaryota</taxon>
        <taxon>Metazoa</taxon>
        <taxon>Chordata</taxon>
        <taxon>Craniata</taxon>
        <taxon>Vertebrata</taxon>
        <taxon>Euteleostomi</taxon>
        <taxon>Actinopterygii</taxon>
        <taxon>Neopterygii</taxon>
        <taxon>Teleostei</taxon>
        <taxon>Ostariophysi</taxon>
        <taxon>Cypriniformes</taxon>
        <taxon>Cyprinidae</taxon>
        <taxon>Labeoninae</taxon>
        <taxon>Labeonini</taxon>
        <taxon>Cirrhinus</taxon>
    </lineage>
</organism>
<reference evidence="3 4" key="1">
    <citation type="submission" date="2024-05" db="EMBL/GenBank/DDBJ databases">
        <title>Genome sequencing and assembly of Indian major carp, Cirrhinus mrigala (Hamilton, 1822).</title>
        <authorList>
            <person name="Mohindra V."/>
            <person name="Chowdhury L.M."/>
            <person name="Lal K."/>
            <person name="Jena J.K."/>
        </authorList>
    </citation>
    <scope>NUCLEOTIDE SEQUENCE [LARGE SCALE GENOMIC DNA]</scope>
    <source>
        <strain evidence="3">CM1030</strain>
        <tissue evidence="3">Blood</tissue>
    </source>
</reference>
<comment type="caution">
    <text evidence="1">Lacks conserved residue(s) required for the propagation of feature annotation.</text>
</comment>
<name>A0ABD0N7Q5_CIRMR</name>
<evidence type="ECO:0000259" key="2">
    <source>
        <dbReference type="PROSITE" id="PS50025"/>
    </source>
</evidence>
<evidence type="ECO:0000313" key="3">
    <source>
        <dbReference type="EMBL" id="KAL0158149.1"/>
    </source>
</evidence>
<dbReference type="SUPFAM" id="SSF49899">
    <property type="entry name" value="Concanavalin A-like lectins/glucanases"/>
    <property type="match status" value="1"/>
</dbReference>
<dbReference type="Gene3D" id="2.60.120.200">
    <property type="match status" value="1"/>
</dbReference>
<protein>
    <recommendedName>
        <fullName evidence="2">Laminin G domain-containing protein</fullName>
    </recommendedName>
</protein>
<dbReference type="EMBL" id="JAMKFB020000023">
    <property type="protein sequence ID" value="KAL0158149.1"/>
    <property type="molecule type" value="Genomic_DNA"/>
</dbReference>
<dbReference type="CDD" id="cd00110">
    <property type="entry name" value="LamG"/>
    <property type="match status" value="1"/>
</dbReference>
<dbReference type="AlphaFoldDB" id="A0ABD0N7Q5"/>
<dbReference type="Proteomes" id="UP001529510">
    <property type="component" value="Unassembled WGS sequence"/>
</dbReference>
<evidence type="ECO:0000256" key="1">
    <source>
        <dbReference type="PROSITE-ProRule" id="PRU00122"/>
    </source>
</evidence>
<dbReference type="InterPro" id="IPR001791">
    <property type="entry name" value="Laminin_G"/>
</dbReference>
<accession>A0ABD0N7Q5</accession>
<dbReference type="PROSITE" id="PS50025">
    <property type="entry name" value="LAM_G_DOMAIN"/>
    <property type="match status" value="1"/>
</dbReference>
<gene>
    <name evidence="3" type="ORF">M9458_046225</name>
</gene>
<evidence type="ECO:0000313" key="4">
    <source>
        <dbReference type="Proteomes" id="UP001529510"/>
    </source>
</evidence>
<feature type="domain" description="Laminin G" evidence="2">
    <location>
        <begin position="1"/>
        <end position="62"/>
    </location>
</feature>
<proteinExistence type="predicted"/>
<dbReference type="Pfam" id="PF00054">
    <property type="entry name" value="Laminin_G_1"/>
    <property type="match status" value="1"/>
</dbReference>
<feature type="non-terminal residue" evidence="3">
    <location>
        <position position="1"/>
    </location>
</feature>
<dbReference type="InterPro" id="IPR013320">
    <property type="entry name" value="ConA-like_dom_sf"/>
</dbReference>